<reference evidence="14" key="1">
    <citation type="submission" date="2023-01" db="EMBL/GenBank/DDBJ databases">
        <title>Metagenome sequencing of chrysophaentin producing Chrysophaeum taylorii.</title>
        <authorList>
            <person name="Davison J."/>
            <person name="Bewley C."/>
        </authorList>
    </citation>
    <scope>NUCLEOTIDE SEQUENCE</scope>
    <source>
        <strain evidence="14">NIES-1699</strain>
    </source>
</reference>
<keyword evidence="5" id="KW-0819">tRNA processing</keyword>
<feature type="region of interest" description="Disordered" evidence="11">
    <location>
        <begin position="166"/>
        <end position="187"/>
    </location>
</feature>
<evidence type="ECO:0000256" key="8">
    <source>
        <dbReference type="ARBA" id="ARBA00022759"/>
    </source>
</evidence>
<dbReference type="PANTHER" id="PTHR12553:SF49">
    <property type="entry name" value="ZINC PHOSPHODIESTERASE ELAC PROTEIN 2"/>
    <property type="match status" value="1"/>
</dbReference>
<evidence type="ECO:0000256" key="6">
    <source>
        <dbReference type="ARBA" id="ARBA00022722"/>
    </source>
</evidence>
<dbReference type="InterPro" id="IPR036866">
    <property type="entry name" value="RibonucZ/Hydroxyglut_hydro"/>
</dbReference>
<comment type="cofactor">
    <cofactor evidence="2">
        <name>Zn(2+)</name>
        <dbReference type="ChEBI" id="CHEBI:29105"/>
    </cofactor>
</comment>
<keyword evidence="10" id="KW-0862">Zinc</keyword>
<comment type="similarity">
    <text evidence="3">Belongs to the RNase Z family.</text>
</comment>
<evidence type="ECO:0000313" key="14">
    <source>
        <dbReference type="EMBL" id="KAJ8609873.1"/>
    </source>
</evidence>
<keyword evidence="7" id="KW-0479">Metal-binding</keyword>
<dbReference type="InterPro" id="IPR047151">
    <property type="entry name" value="RNZ2-like"/>
</dbReference>
<dbReference type="PANTHER" id="PTHR12553">
    <property type="entry name" value="ZINC PHOSPHODIESTERASE ELAC PROTEIN 2"/>
    <property type="match status" value="1"/>
</dbReference>
<evidence type="ECO:0000256" key="3">
    <source>
        <dbReference type="ARBA" id="ARBA00007823"/>
    </source>
</evidence>
<evidence type="ECO:0000313" key="15">
    <source>
        <dbReference type="Proteomes" id="UP001230188"/>
    </source>
</evidence>
<accession>A0AAD7XPZ3</accession>
<protein>
    <recommendedName>
        <fullName evidence="4">ribonuclease Z</fullName>
        <ecNumber evidence="4">3.1.26.11</ecNumber>
    </recommendedName>
</protein>
<dbReference type="GO" id="GO:1990180">
    <property type="term" value="P:mitochondrial tRNA 3'-end processing"/>
    <property type="evidence" value="ECO:0007669"/>
    <property type="project" value="TreeGrafter"/>
</dbReference>
<dbReference type="Proteomes" id="UP001230188">
    <property type="component" value="Unassembled WGS sequence"/>
</dbReference>
<evidence type="ECO:0000259" key="12">
    <source>
        <dbReference type="Pfam" id="PF12706"/>
    </source>
</evidence>
<evidence type="ECO:0000256" key="9">
    <source>
        <dbReference type="ARBA" id="ARBA00022801"/>
    </source>
</evidence>
<dbReference type="Gene3D" id="3.60.15.10">
    <property type="entry name" value="Ribonuclease Z/Hydroxyacylglutathione hydrolase-like"/>
    <property type="match status" value="2"/>
</dbReference>
<evidence type="ECO:0000259" key="13">
    <source>
        <dbReference type="Pfam" id="PF13691"/>
    </source>
</evidence>
<dbReference type="Pfam" id="PF12706">
    <property type="entry name" value="Lactamase_B_2"/>
    <property type="match status" value="1"/>
</dbReference>
<name>A0AAD7XPZ3_9STRA</name>
<keyword evidence="6" id="KW-0540">Nuclease</keyword>
<keyword evidence="8" id="KW-0255">Endonuclease</keyword>
<evidence type="ECO:0000256" key="5">
    <source>
        <dbReference type="ARBA" id="ARBA00022694"/>
    </source>
</evidence>
<dbReference type="GO" id="GO:0042781">
    <property type="term" value="F:3'-tRNA processing endoribonuclease activity"/>
    <property type="evidence" value="ECO:0007669"/>
    <property type="project" value="UniProtKB-EC"/>
</dbReference>
<feature type="domain" description="Metallo-beta-lactamase" evidence="12">
    <location>
        <begin position="483"/>
        <end position="684"/>
    </location>
</feature>
<gene>
    <name evidence="14" type="ORF">CTAYLR_007495</name>
</gene>
<evidence type="ECO:0000256" key="7">
    <source>
        <dbReference type="ARBA" id="ARBA00022723"/>
    </source>
</evidence>
<keyword evidence="15" id="KW-1185">Reference proteome</keyword>
<dbReference type="CDD" id="cd07718">
    <property type="entry name" value="RNaseZ_ELAC1_ELAC2-C-term-like_MBL-fold"/>
    <property type="match status" value="1"/>
</dbReference>
<evidence type="ECO:0000256" key="11">
    <source>
        <dbReference type="SAM" id="MobiDB-lite"/>
    </source>
</evidence>
<comment type="catalytic activity">
    <reaction evidence="1">
        <text>Endonucleolytic cleavage of RNA, removing extra 3' nucleotides from tRNA precursor, generating 3' termini of tRNAs. A 3'-hydroxy group is left at the tRNA terminus and a 5'-phosphoryl group is left at the trailer molecule.</text>
        <dbReference type="EC" id="3.1.26.11"/>
    </reaction>
</comment>
<evidence type="ECO:0000256" key="10">
    <source>
        <dbReference type="ARBA" id="ARBA00022833"/>
    </source>
</evidence>
<dbReference type="GO" id="GO:0046872">
    <property type="term" value="F:metal ion binding"/>
    <property type="evidence" value="ECO:0007669"/>
    <property type="project" value="UniProtKB-KW"/>
</dbReference>
<dbReference type="EMBL" id="JAQMWT010000127">
    <property type="protein sequence ID" value="KAJ8609873.1"/>
    <property type="molecule type" value="Genomic_DNA"/>
</dbReference>
<comment type="caution">
    <text evidence="14">The sequence shown here is derived from an EMBL/GenBank/DDBJ whole genome shotgun (WGS) entry which is preliminary data.</text>
</comment>
<proteinExistence type="inferred from homology"/>
<dbReference type="InterPro" id="IPR027794">
    <property type="entry name" value="tRNase_Z_dom"/>
</dbReference>
<dbReference type="InterPro" id="IPR001279">
    <property type="entry name" value="Metallo-B-lactamas"/>
</dbReference>
<evidence type="ECO:0000256" key="2">
    <source>
        <dbReference type="ARBA" id="ARBA00001947"/>
    </source>
</evidence>
<evidence type="ECO:0000256" key="4">
    <source>
        <dbReference type="ARBA" id="ARBA00012477"/>
    </source>
</evidence>
<sequence length="781" mass="84777">MGKSKKARSARVNDGAMTSRYTSLQLLSTSSGDSSPSVLVSSDAERILFNAGEGWQRMCVEQGVRISRCDTMCLTHLSPDAVGGLPGYLLTTADAGQTRVALCGPPGLRKYVAAMRHYFRRDELTIDVEELGSADVPVAETKCFGYRGKDGVLDVSAVAVRVVEEDEASSHKSSPAPPVAKRPRVEEEEEKPVARYCASYVCRTPSVVGRFDVKKAKELGIPAGPLYGKLKSGASVKLSDGRVIEPSMVVGANQPGGSCAVVQCLSVETIDRLASTSTIARLFDAEPVDCVVHATPPRVARTDAYAAFVARFPASTTHVTTHARDESPFRTALLDARLLHRLAPELYVNPVLGASENNLTPQSSRPKNVVDGRPMLRYTLVPRDATGLDAAAVTDAPPDFEVDDSSLERARAVFARATTTEVVDPRDAELVERGRPRTACGRDARLVFLGTGSAIPSKHRNVSAIYLQCTRGDEEGSAGPGMLLDVGEGTVGQIYKAFGSATPSVLAQLHAVWISHPHADHHLGLPRLLLERRKYATEPLVLMAPWPVLRWLHEYEAVDDGARGTYIQVESSWIRRRDVPHPEAARLGKNLGLSACWNVRVRHCPHAYGLVVRSAAGWSLCYSGDCRPSPELVREANRVSVLVHEATFEDEFHDDAVAKNHSTVSEAICVGRDMQAHRTILTHFSQLMVPLQGSSCAPVLLHFVLKPLQVASDFMQLTFPQLLWAPALVPVVRAALAERAVSRVVDGECETTTSVTVFFVILHLMLVSYTGLQQAPLLLSE</sequence>
<keyword evidence="9" id="KW-0378">Hydrolase</keyword>
<dbReference type="EC" id="3.1.26.11" evidence="4"/>
<dbReference type="AlphaFoldDB" id="A0AAD7XPZ3"/>
<organism evidence="14 15">
    <name type="scientific">Chrysophaeum taylorii</name>
    <dbReference type="NCBI Taxonomy" id="2483200"/>
    <lineage>
        <taxon>Eukaryota</taxon>
        <taxon>Sar</taxon>
        <taxon>Stramenopiles</taxon>
        <taxon>Ochrophyta</taxon>
        <taxon>Pelagophyceae</taxon>
        <taxon>Pelagomonadales</taxon>
        <taxon>Pelagomonadaceae</taxon>
        <taxon>Chrysophaeum</taxon>
    </lineage>
</organism>
<dbReference type="Pfam" id="PF13691">
    <property type="entry name" value="Lactamase_B_4"/>
    <property type="match status" value="1"/>
</dbReference>
<dbReference type="GO" id="GO:0005739">
    <property type="term" value="C:mitochondrion"/>
    <property type="evidence" value="ECO:0007669"/>
    <property type="project" value="TreeGrafter"/>
</dbReference>
<dbReference type="SUPFAM" id="SSF56281">
    <property type="entry name" value="Metallo-hydrolase/oxidoreductase"/>
    <property type="match status" value="2"/>
</dbReference>
<evidence type="ECO:0000256" key="1">
    <source>
        <dbReference type="ARBA" id="ARBA00000402"/>
    </source>
</evidence>
<feature type="domain" description="tRNase Z endonuclease" evidence="13">
    <location>
        <begin position="25"/>
        <end position="83"/>
    </location>
</feature>